<feature type="region of interest" description="Disordered" evidence="1">
    <location>
        <begin position="172"/>
        <end position="198"/>
    </location>
</feature>
<accession>A0A1S3IJH2</accession>
<organism evidence="2 3">
    <name type="scientific">Lingula anatina</name>
    <name type="common">Brachiopod</name>
    <name type="synonym">Lingula unguis</name>
    <dbReference type="NCBI Taxonomy" id="7574"/>
    <lineage>
        <taxon>Eukaryota</taxon>
        <taxon>Metazoa</taxon>
        <taxon>Spiralia</taxon>
        <taxon>Lophotrochozoa</taxon>
        <taxon>Brachiopoda</taxon>
        <taxon>Linguliformea</taxon>
        <taxon>Lingulata</taxon>
        <taxon>Lingulida</taxon>
        <taxon>Linguloidea</taxon>
        <taxon>Lingulidae</taxon>
        <taxon>Lingula</taxon>
    </lineage>
</organism>
<reference evidence="3" key="1">
    <citation type="submission" date="2025-08" db="UniProtKB">
        <authorList>
            <consortium name="RefSeq"/>
        </authorList>
    </citation>
    <scope>IDENTIFICATION</scope>
    <source>
        <tissue evidence="3">Gonads</tissue>
    </source>
</reference>
<protein>
    <submittedName>
        <fullName evidence="3">Uncharacterized protein LOC106164895</fullName>
    </submittedName>
</protein>
<dbReference type="GeneID" id="106164895"/>
<dbReference type="KEGG" id="lak:106164895"/>
<dbReference type="Proteomes" id="UP000085678">
    <property type="component" value="Unplaced"/>
</dbReference>
<evidence type="ECO:0000256" key="1">
    <source>
        <dbReference type="SAM" id="MobiDB-lite"/>
    </source>
</evidence>
<evidence type="ECO:0000313" key="3">
    <source>
        <dbReference type="RefSeq" id="XP_013398390.1"/>
    </source>
</evidence>
<name>A0A1S3IJH2_LINAN</name>
<proteinExistence type="predicted"/>
<dbReference type="InParanoid" id="A0A1S3IJH2"/>
<gene>
    <name evidence="3" type="primary">LOC106164895</name>
</gene>
<sequence length="257" mass="27638">MADIPPLIGYTNDNSTSLFRPCSTSLGADNIFPPLACGDNTRCVRNPLLFPIIVGSYQACLCPLTAVPLPDGRCQSIQGLACQNDQDCNTKTFDCIGINSLGLPTAFTEFFTPIVLFLCQLTVEYNFEVPIWACVEDTCNLVGTGTLPITPGFVVPPGRRKREVSKLYGATEEDQGTRMMAHPSRKSKGETGSSMGPEFLSMGEARSRGRRAPATVACSPFLLAWVNVLNIFAFGNQATPLNFICAPPCVPTKGSPC</sequence>
<dbReference type="RefSeq" id="XP_013398390.1">
    <property type="nucleotide sequence ID" value="XM_013542936.2"/>
</dbReference>
<keyword evidence="2" id="KW-1185">Reference proteome</keyword>
<evidence type="ECO:0000313" key="2">
    <source>
        <dbReference type="Proteomes" id="UP000085678"/>
    </source>
</evidence>
<dbReference type="AlphaFoldDB" id="A0A1S3IJH2"/>